<dbReference type="InterPro" id="IPR011990">
    <property type="entry name" value="TPR-like_helical_dom_sf"/>
</dbReference>
<sequence>MESCLKELDYLVANKSLYTERRAAVIDSLKLRLAYAGTLEEKIALTNHLDLQYIVYQTDSALVYANLMLKYAEETGNRARIVESTVNVARILNVMGQYKEALSILDAVSDDVPENEKTAFVYCRLTIYNSLVEYTIDKHSKEKYDSVATVYRDSLLNYYNLTPMNHLFVQAEAMIHSGRYEEARLILEEKYASMDPMERDAGIIAYSLGVIYRELGDEDTAALYFVRSSMADIYSGVKQHTSLQIVSEIMYDRYDIDRAYRYAKSAMEDYIYCNARLRTLEMSDIFVLIDHAYQEKKHQASTTMMIFLITLTVFIVIFLCLLAYLRRINRRLKAVKKRYYDANVKIKSVSDKLRDANMIKEEYISLYMEQSSEYLDKMNHIKNRVNKNIRRSVDPRTLMEELEKTIDMEAEVKNFYHVFDVTVLHMFPDFPAKMDELLVPEARGLYSRTEDSLSPEFRIFALIRLGITDSTKIARFLRYSLSTIYNYRTKLRNKALGPREDFEKNVMKIDSLQYF</sequence>
<dbReference type="SUPFAM" id="SSF48452">
    <property type="entry name" value="TPR-like"/>
    <property type="match status" value="2"/>
</dbReference>
<feature type="domain" description="DUF6377" evidence="2">
    <location>
        <begin position="232"/>
        <end position="474"/>
    </location>
</feature>
<gene>
    <name evidence="3" type="ORF">IAC29_07100</name>
</gene>
<evidence type="ECO:0000256" key="1">
    <source>
        <dbReference type="SAM" id="Phobius"/>
    </source>
</evidence>
<keyword evidence="1" id="KW-1133">Transmembrane helix</keyword>
<evidence type="ECO:0000259" key="2">
    <source>
        <dbReference type="Pfam" id="PF19904"/>
    </source>
</evidence>
<dbReference type="Gene3D" id="1.25.40.10">
    <property type="entry name" value="Tetratricopeptide repeat domain"/>
    <property type="match status" value="1"/>
</dbReference>
<dbReference type="InterPro" id="IPR045957">
    <property type="entry name" value="DUF6377"/>
</dbReference>
<feature type="transmembrane region" description="Helical" evidence="1">
    <location>
        <begin position="304"/>
        <end position="325"/>
    </location>
</feature>
<organism evidence="3 4">
    <name type="scientific">Candidatus Cryptobacteroides merdigallinarum</name>
    <dbReference type="NCBI Taxonomy" id="2840770"/>
    <lineage>
        <taxon>Bacteria</taxon>
        <taxon>Pseudomonadati</taxon>
        <taxon>Bacteroidota</taxon>
        <taxon>Bacteroidia</taxon>
        <taxon>Bacteroidales</taxon>
        <taxon>Candidatus Cryptobacteroides</taxon>
    </lineage>
</organism>
<dbReference type="Proteomes" id="UP000810252">
    <property type="component" value="Unassembled WGS sequence"/>
</dbReference>
<keyword evidence="1" id="KW-0812">Transmembrane</keyword>
<dbReference type="EMBL" id="JADIMQ010000100">
    <property type="protein sequence ID" value="MBO8449020.1"/>
    <property type="molecule type" value="Genomic_DNA"/>
</dbReference>
<keyword evidence="1" id="KW-0472">Membrane</keyword>
<evidence type="ECO:0000313" key="4">
    <source>
        <dbReference type="Proteomes" id="UP000810252"/>
    </source>
</evidence>
<dbReference type="Pfam" id="PF19904">
    <property type="entry name" value="DUF6377"/>
    <property type="match status" value="1"/>
</dbReference>
<proteinExistence type="predicted"/>
<accession>A0A9D9EL97</accession>
<reference evidence="3" key="2">
    <citation type="journal article" date="2021" name="PeerJ">
        <title>Extensive microbial diversity within the chicken gut microbiome revealed by metagenomics and culture.</title>
        <authorList>
            <person name="Gilroy R."/>
            <person name="Ravi A."/>
            <person name="Getino M."/>
            <person name="Pursley I."/>
            <person name="Horton D.L."/>
            <person name="Alikhan N.F."/>
            <person name="Baker D."/>
            <person name="Gharbi K."/>
            <person name="Hall N."/>
            <person name="Watson M."/>
            <person name="Adriaenssens E.M."/>
            <person name="Foster-Nyarko E."/>
            <person name="Jarju S."/>
            <person name="Secka A."/>
            <person name="Antonio M."/>
            <person name="Oren A."/>
            <person name="Chaudhuri R.R."/>
            <person name="La Ragione R."/>
            <person name="Hildebrand F."/>
            <person name="Pallen M.J."/>
        </authorList>
    </citation>
    <scope>NUCLEOTIDE SEQUENCE</scope>
    <source>
        <strain evidence="3">20514</strain>
    </source>
</reference>
<evidence type="ECO:0000313" key="3">
    <source>
        <dbReference type="EMBL" id="MBO8449020.1"/>
    </source>
</evidence>
<comment type="caution">
    <text evidence="3">The sequence shown here is derived from an EMBL/GenBank/DDBJ whole genome shotgun (WGS) entry which is preliminary data.</text>
</comment>
<name>A0A9D9EL97_9BACT</name>
<reference evidence="3" key="1">
    <citation type="submission" date="2020-10" db="EMBL/GenBank/DDBJ databases">
        <authorList>
            <person name="Gilroy R."/>
        </authorList>
    </citation>
    <scope>NUCLEOTIDE SEQUENCE</scope>
    <source>
        <strain evidence="3">20514</strain>
    </source>
</reference>
<dbReference type="AlphaFoldDB" id="A0A9D9EL97"/>
<protein>
    <recommendedName>
        <fullName evidence="2">DUF6377 domain-containing protein</fullName>
    </recommendedName>
</protein>